<organism evidence="8 9">
    <name type="scientific">Methanoregula formicica (strain DSM 22288 / NBRC 105244 / SMSP)</name>
    <dbReference type="NCBI Taxonomy" id="593750"/>
    <lineage>
        <taxon>Archaea</taxon>
        <taxon>Methanobacteriati</taxon>
        <taxon>Methanobacteriota</taxon>
        <taxon>Stenosarchaea group</taxon>
        <taxon>Methanomicrobia</taxon>
        <taxon>Methanomicrobiales</taxon>
        <taxon>Methanoregulaceae</taxon>
        <taxon>Methanoregula</taxon>
    </lineage>
</organism>
<feature type="transmembrane region" description="Helical" evidence="6">
    <location>
        <begin position="380"/>
        <end position="397"/>
    </location>
</feature>
<evidence type="ECO:0000256" key="3">
    <source>
        <dbReference type="ARBA" id="ARBA00022692"/>
    </source>
</evidence>
<evidence type="ECO:0000256" key="2">
    <source>
        <dbReference type="ARBA" id="ARBA00022448"/>
    </source>
</evidence>
<keyword evidence="4 6" id="KW-1133">Transmembrane helix</keyword>
<evidence type="ECO:0000256" key="5">
    <source>
        <dbReference type="ARBA" id="ARBA00023136"/>
    </source>
</evidence>
<feature type="transmembrane region" description="Helical" evidence="6">
    <location>
        <begin position="110"/>
        <end position="131"/>
    </location>
</feature>
<dbReference type="GeneID" id="14309246"/>
<proteinExistence type="predicted"/>
<feature type="transmembrane region" description="Helical" evidence="6">
    <location>
        <begin position="281"/>
        <end position="300"/>
    </location>
</feature>
<name>L0HCX2_METFS</name>
<dbReference type="InParanoid" id="L0HCX2"/>
<dbReference type="FunFam" id="1.20.1250.20:FF:000018">
    <property type="entry name" value="MFS transporter permease"/>
    <property type="match status" value="1"/>
</dbReference>
<keyword evidence="3 6" id="KW-0812">Transmembrane</keyword>
<dbReference type="CDD" id="cd17319">
    <property type="entry name" value="MFS_ExuT_GudP_like"/>
    <property type="match status" value="1"/>
</dbReference>
<evidence type="ECO:0000256" key="6">
    <source>
        <dbReference type="SAM" id="Phobius"/>
    </source>
</evidence>
<feature type="transmembrane region" description="Helical" evidence="6">
    <location>
        <begin position="321"/>
        <end position="348"/>
    </location>
</feature>
<feature type="transmembrane region" description="Helical" evidence="6">
    <location>
        <begin position="177"/>
        <end position="199"/>
    </location>
</feature>
<accession>L0HCX2</accession>
<dbReference type="InterPro" id="IPR011701">
    <property type="entry name" value="MFS"/>
</dbReference>
<feature type="transmembrane region" description="Helical" evidence="6">
    <location>
        <begin position="20"/>
        <end position="42"/>
    </location>
</feature>
<dbReference type="OrthoDB" id="117970at2157"/>
<dbReference type="AlphaFoldDB" id="L0HCX2"/>
<reference evidence="9" key="1">
    <citation type="submission" date="2011-12" db="EMBL/GenBank/DDBJ databases">
        <title>Complete sequence of Methanoregula formicicum SMSP.</title>
        <authorList>
            <person name="Lucas S."/>
            <person name="Han J."/>
            <person name="Lapidus A."/>
            <person name="Cheng J.-F."/>
            <person name="Goodwin L."/>
            <person name="Pitluck S."/>
            <person name="Peters L."/>
            <person name="Ovchinnikova G."/>
            <person name="Teshima H."/>
            <person name="Detter J.C."/>
            <person name="Han C."/>
            <person name="Tapia R."/>
            <person name="Land M."/>
            <person name="Hauser L."/>
            <person name="Kyrpides N."/>
            <person name="Ivanova N."/>
            <person name="Pagani I."/>
            <person name="Imachi H."/>
            <person name="Tamaki H."/>
            <person name="Sekiguchi Y."/>
            <person name="Kamagata Y."/>
            <person name="Cadillo-Quiroz H."/>
            <person name="Zinder S."/>
            <person name="Liu W.-T."/>
            <person name="Woyke T."/>
        </authorList>
    </citation>
    <scope>NUCLEOTIDE SEQUENCE [LARGE SCALE GENOMIC DNA]</scope>
    <source>
        <strain evidence="9">DSM 22288 / NBRC 105244 / SMSP</strain>
    </source>
</reference>
<dbReference type="PANTHER" id="PTHR43791">
    <property type="entry name" value="PERMEASE-RELATED"/>
    <property type="match status" value="1"/>
</dbReference>
<dbReference type="Proteomes" id="UP000010824">
    <property type="component" value="Chromosome"/>
</dbReference>
<feature type="transmembrane region" description="Helical" evidence="6">
    <location>
        <begin position="81"/>
        <end position="104"/>
    </location>
</feature>
<feature type="transmembrane region" description="Helical" evidence="6">
    <location>
        <begin position="403"/>
        <end position="420"/>
    </location>
</feature>
<dbReference type="Gene3D" id="1.20.1250.20">
    <property type="entry name" value="MFS general substrate transporter like domains"/>
    <property type="match status" value="2"/>
</dbReference>
<dbReference type="InterPro" id="IPR020846">
    <property type="entry name" value="MFS_dom"/>
</dbReference>
<feature type="transmembrane region" description="Helical" evidence="6">
    <location>
        <begin position="48"/>
        <end position="69"/>
    </location>
</feature>
<feature type="domain" description="Major facilitator superfamily (MFS) profile" evidence="7">
    <location>
        <begin position="19"/>
        <end position="425"/>
    </location>
</feature>
<keyword evidence="5 6" id="KW-0472">Membrane</keyword>
<evidence type="ECO:0000313" key="9">
    <source>
        <dbReference type="Proteomes" id="UP000010824"/>
    </source>
</evidence>
<sequence precursor="true">MRDEWSLEERTVRKVTRRLLPFLFILYVIAFLDRVNFGYAALGMNSALGISAEVFGFLSGIFFIGYLLFEVPSNMILQKIGARIWISRIIISWGIVVIVTAAASDALQLAALRFILGVAEAGFFPGIILYITCWFRRKDLASAVALFMTALAVSNIIGAPVSTWILDNVSWFGIAGWRWLFILEGLPAIVLGIVTYFYLTDRPKDATWLEPEEREWLSTVIARDNAEAADSRHDFWSVIRDTRIWHLASIYCTVVIGLYGLGFWMPQIIHAMNPAFTNFEIGLVMVIPYVIALCAMVAWGRHSDRTGERIGHTALPPIIGGIALAAAGLFPIPLLAFILICIATVGIYCEFGPFWTLPALFLAEAAAAVGIAVINSVGNLGGFIGPSLVGFLMKATGSTDAGLVAIGACLILCGLLTLAVRNTRRIES</sequence>
<dbReference type="PROSITE" id="PS50850">
    <property type="entry name" value="MFS"/>
    <property type="match status" value="1"/>
</dbReference>
<dbReference type="GO" id="GO:0016020">
    <property type="term" value="C:membrane"/>
    <property type="evidence" value="ECO:0007669"/>
    <property type="project" value="UniProtKB-SubCell"/>
</dbReference>
<keyword evidence="2" id="KW-0813">Transport</keyword>
<reference evidence="8 9" key="2">
    <citation type="journal article" date="2014" name="Genome Announc.">
        <title>Complete Genome Sequence of Methanoregula formicica SMSPT, a Mesophilic Hydrogenotrophic Methanogen Isolated from a Methanogenic Upflow Anaerobic Sludge Blanket Reactor.</title>
        <authorList>
            <person name="Yamamoto K."/>
            <person name="Tamaki H."/>
            <person name="Cadillo-Quiroz H."/>
            <person name="Imachi H."/>
            <person name="Kyrpides N."/>
            <person name="Woyke T."/>
            <person name="Goodwin L."/>
            <person name="Zinder S.H."/>
            <person name="Kamagata Y."/>
            <person name="Liu W.T."/>
        </authorList>
    </citation>
    <scope>NUCLEOTIDE SEQUENCE [LARGE SCALE GENOMIC DNA]</scope>
    <source>
        <strain evidence="9">DSM 22288 / NBRC 105244 / SMSP</strain>
    </source>
</reference>
<feature type="transmembrane region" description="Helical" evidence="6">
    <location>
        <begin position="244"/>
        <end position="269"/>
    </location>
</feature>
<evidence type="ECO:0000259" key="7">
    <source>
        <dbReference type="PROSITE" id="PS50850"/>
    </source>
</evidence>
<dbReference type="InterPro" id="IPR036259">
    <property type="entry name" value="MFS_trans_sf"/>
</dbReference>
<dbReference type="PANTHER" id="PTHR43791:SF36">
    <property type="entry name" value="TRANSPORTER, PUTATIVE (AFU_ORTHOLOGUE AFUA_6G08340)-RELATED"/>
    <property type="match status" value="1"/>
</dbReference>
<feature type="transmembrane region" description="Helical" evidence="6">
    <location>
        <begin position="143"/>
        <end position="165"/>
    </location>
</feature>
<protein>
    <submittedName>
        <fullName evidence="8">Sugar phosphate permease</fullName>
    </submittedName>
</protein>
<evidence type="ECO:0000313" key="8">
    <source>
        <dbReference type="EMBL" id="AGB01636.1"/>
    </source>
</evidence>
<evidence type="ECO:0000256" key="1">
    <source>
        <dbReference type="ARBA" id="ARBA00004141"/>
    </source>
</evidence>
<dbReference type="KEGG" id="mfo:Metfor_0573"/>
<dbReference type="SUPFAM" id="SSF103473">
    <property type="entry name" value="MFS general substrate transporter"/>
    <property type="match status" value="1"/>
</dbReference>
<evidence type="ECO:0000256" key="4">
    <source>
        <dbReference type="ARBA" id="ARBA00022989"/>
    </source>
</evidence>
<dbReference type="STRING" id="593750.Metfor_0573"/>
<dbReference type="eggNOG" id="arCOG00130">
    <property type="taxonomic scope" value="Archaea"/>
</dbReference>
<dbReference type="Pfam" id="PF07690">
    <property type="entry name" value="MFS_1"/>
    <property type="match status" value="1"/>
</dbReference>
<comment type="subcellular location">
    <subcellularLocation>
        <location evidence="1">Membrane</location>
        <topology evidence="1">Multi-pass membrane protein</topology>
    </subcellularLocation>
</comment>
<dbReference type="GO" id="GO:0022857">
    <property type="term" value="F:transmembrane transporter activity"/>
    <property type="evidence" value="ECO:0007669"/>
    <property type="project" value="InterPro"/>
</dbReference>
<gene>
    <name evidence="8" type="ordered locus">Metfor_0573</name>
</gene>
<dbReference type="EMBL" id="CP003167">
    <property type="protein sequence ID" value="AGB01636.1"/>
    <property type="molecule type" value="Genomic_DNA"/>
</dbReference>
<keyword evidence="9" id="KW-1185">Reference proteome</keyword>
<dbReference type="RefSeq" id="WP_015284600.1">
    <property type="nucleotide sequence ID" value="NC_019943.1"/>
</dbReference>
<dbReference type="HOGENOM" id="CLU_001265_0_0_2"/>